<dbReference type="Proteomes" id="UP000175677">
    <property type="component" value="Unassembled WGS sequence"/>
</dbReference>
<evidence type="ECO:0000259" key="1">
    <source>
        <dbReference type="Pfam" id="PF08346"/>
    </source>
</evidence>
<dbReference type="InterPro" id="IPR013557">
    <property type="entry name" value="AntA/B_antirep"/>
</dbReference>
<dbReference type="Pfam" id="PF08346">
    <property type="entry name" value="AntA"/>
    <property type="match status" value="1"/>
</dbReference>
<evidence type="ECO:0000313" key="3">
    <source>
        <dbReference type="Proteomes" id="UP000175677"/>
    </source>
</evidence>
<organism evidence="2 3">
    <name type="scientific">Haemophilus quentini</name>
    <dbReference type="NCBI Taxonomy" id="123834"/>
    <lineage>
        <taxon>Bacteria</taxon>
        <taxon>Pseudomonadati</taxon>
        <taxon>Pseudomonadota</taxon>
        <taxon>Gammaproteobacteria</taxon>
        <taxon>Pasteurellales</taxon>
        <taxon>Pasteurellaceae</taxon>
        <taxon>Haemophilus</taxon>
    </lineage>
</organism>
<comment type="caution">
    <text evidence="2">The sequence shown here is derived from an EMBL/GenBank/DDBJ whole genome shotgun (WGS) entry which is preliminary data.</text>
</comment>
<dbReference type="RefSeq" id="WP_005642034.1">
    <property type="nucleotide sequence ID" value="NZ_MCII02000035.1"/>
</dbReference>
<reference evidence="2 3" key="1">
    <citation type="submission" date="2016-08" db="EMBL/GenBank/DDBJ databases">
        <authorList>
            <person name="Eshaghi A."/>
            <person name="Soares D."/>
            <person name="Kus J."/>
            <person name="Richardson D."/>
            <person name="Li A."/>
            <person name="Patel S.N."/>
        </authorList>
    </citation>
    <scope>NUCLEOTIDE SEQUENCE [LARGE SCALE GENOMIC DNA]</scope>
    <source>
        <strain evidence="2 3">C860</strain>
    </source>
</reference>
<dbReference type="EMBL" id="MDJC01000004">
    <property type="protein sequence ID" value="OEY77733.1"/>
    <property type="molecule type" value="Genomic_DNA"/>
</dbReference>
<proteinExistence type="predicted"/>
<keyword evidence="3" id="KW-1185">Reference proteome</keyword>
<feature type="domain" description="AntA/AntB antirepressor" evidence="1">
    <location>
        <begin position="28"/>
        <end position="114"/>
    </location>
</feature>
<protein>
    <recommendedName>
        <fullName evidence="1">AntA/AntB antirepressor domain-containing protein</fullName>
    </recommendedName>
</protein>
<gene>
    <name evidence="2" type="ORF">BFQ30_05395</name>
</gene>
<name>A0ABX3BSE8_9PAST</name>
<accession>A0ABX3BSE8</accession>
<evidence type="ECO:0000313" key="2">
    <source>
        <dbReference type="EMBL" id="OEY77733.1"/>
    </source>
</evidence>
<sequence>MKNEILPDLTALLPIQEIHYKGEIYRHVDARALHSFLENKTRFNDWFRRLVDEYGFIENEDYRIICSPKLTRKKQVGKENLFYSNLSKKDERGRKPIDYKITLNMAKEIAMVDKSDQGKRARRYFIHCEEQLSQLSRETHREILAQWQQSRELTKSPFKSMNCALEKMRQRQGKRTAQKHYINEINMLSAVILGESVQKFKTARGIVGDIRAHLTAVQLEQLEYLERANEMLLDGDIADFEERRFKLVAMLANRFKRVA</sequence>